<keyword evidence="2" id="KW-0472">Membrane</keyword>
<dbReference type="AlphaFoldDB" id="A0AB34JDS3"/>
<organism evidence="4 5">
    <name type="scientific">Prymnesium parvum</name>
    <name type="common">Toxic golden alga</name>
    <dbReference type="NCBI Taxonomy" id="97485"/>
    <lineage>
        <taxon>Eukaryota</taxon>
        <taxon>Haptista</taxon>
        <taxon>Haptophyta</taxon>
        <taxon>Prymnesiophyceae</taxon>
        <taxon>Prymnesiales</taxon>
        <taxon>Prymnesiaceae</taxon>
        <taxon>Prymnesium</taxon>
    </lineage>
</organism>
<evidence type="ECO:0000313" key="4">
    <source>
        <dbReference type="EMBL" id="KAL1519252.1"/>
    </source>
</evidence>
<protein>
    <submittedName>
        <fullName evidence="4">Uncharacterized protein</fullName>
    </submittedName>
</protein>
<dbReference type="InterPro" id="IPR044849">
    <property type="entry name" value="CASTOR/POLLUX/SYM8-like"/>
</dbReference>
<dbReference type="PANTHER" id="PTHR31563:SF10">
    <property type="entry name" value="ION CHANNEL POLLUX-RELATED"/>
    <property type="match status" value="1"/>
</dbReference>
<evidence type="ECO:0000313" key="3">
    <source>
        <dbReference type="EMBL" id="KAL1518937.1"/>
    </source>
</evidence>
<gene>
    <name evidence="3" type="ORF">AB1Y20_003209</name>
    <name evidence="4" type="ORF">AB1Y20_022781</name>
</gene>
<feature type="region of interest" description="Disordered" evidence="1">
    <location>
        <begin position="1"/>
        <end position="25"/>
    </location>
</feature>
<feature type="transmembrane region" description="Helical" evidence="2">
    <location>
        <begin position="90"/>
        <end position="109"/>
    </location>
</feature>
<feature type="compositionally biased region" description="Pro residues" evidence="1">
    <location>
        <begin position="476"/>
        <end position="488"/>
    </location>
</feature>
<dbReference type="EMBL" id="JBGBPQ010000010">
    <property type="protein sequence ID" value="KAL1518937.1"/>
    <property type="molecule type" value="Genomic_DNA"/>
</dbReference>
<feature type="transmembrane region" description="Helical" evidence="2">
    <location>
        <begin position="129"/>
        <end position="147"/>
    </location>
</feature>
<dbReference type="Gene3D" id="3.40.50.720">
    <property type="entry name" value="NAD(P)-binding Rossmann-like Domain"/>
    <property type="match status" value="1"/>
</dbReference>
<dbReference type="Proteomes" id="UP001515480">
    <property type="component" value="Unassembled WGS sequence"/>
</dbReference>
<feature type="transmembrane region" description="Helical" evidence="2">
    <location>
        <begin position="154"/>
        <end position="177"/>
    </location>
</feature>
<comment type="caution">
    <text evidence="4">The sequence shown here is derived from an EMBL/GenBank/DDBJ whole genome shotgun (WGS) entry which is preliminary data.</text>
</comment>
<keyword evidence="2" id="KW-0812">Transmembrane</keyword>
<feature type="compositionally biased region" description="Basic and acidic residues" evidence="1">
    <location>
        <begin position="1"/>
        <end position="14"/>
    </location>
</feature>
<dbReference type="EMBL" id="JBGBPQ010000009">
    <property type="protein sequence ID" value="KAL1519252.1"/>
    <property type="molecule type" value="Genomic_DNA"/>
</dbReference>
<dbReference type="GO" id="GO:0006811">
    <property type="term" value="P:monoatomic ion transport"/>
    <property type="evidence" value="ECO:0007669"/>
    <property type="project" value="InterPro"/>
</dbReference>
<reference evidence="4 5" key="1">
    <citation type="journal article" date="2024" name="Science">
        <title>Giant polyketide synthase enzymes in the biosynthesis of giant marine polyether toxins.</title>
        <authorList>
            <person name="Fallon T.R."/>
            <person name="Shende V.V."/>
            <person name="Wierzbicki I.H."/>
            <person name="Pendleton A.L."/>
            <person name="Watervoot N.F."/>
            <person name="Auber R.P."/>
            <person name="Gonzalez D.J."/>
            <person name="Wisecaver J.H."/>
            <person name="Moore B.S."/>
        </authorList>
    </citation>
    <scope>NUCLEOTIDE SEQUENCE [LARGE SCALE GENOMIC DNA]</scope>
    <source>
        <strain evidence="4 5">12B1</strain>
    </source>
</reference>
<feature type="region of interest" description="Disordered" evidence="1">
    <location>
        <begin position="460"/>
        <end position="492"/>
    </location>
</feature>
<sequence length="849" mass="92559">MDSRDIEMSLEKPQPRGSPRASPKCQPISDDAAFNAVTAKPLVSGAQPDRWLVRTYAPESEIPYESLVFPASVLPRSTAQNVRNYILSTYYSFTFMLLFFAFFIISFGALGLHYMCGSWCEARRGYGDMLWLSWSLFISISTQGRVLSSESPGMLFLSMLISTLGFIWTLVVFGMVVQLVRVAGSRIATDCDCLIHYNHYVVVGWSRKTIFLLGQLADKLAETEKGSGTIVVMGELEEHRMRHALHIAYPRWRARWPKVRIDFWHASPIDLNALMRVSIQSACTVFVMGSDEQDPSPMLGDIKLISRLFTINSLPKAHALTSATTIVAELSLRQNTLAVTRIGGISPRVPEHLRVLPVEVHAIASDALALFALEPLVGLIATDLIDLDGDQLQTISARAYAPTTFDELQRRLAAMVVVGFLRKRGGSQGLVLAPTASTRIAADDELIVIAKDKASLAEAEGAPVVTPRGRRRLNPLKPPPAGAKPKPTPTTRLLKRSSSLAGKTSAMVHHVNASLFHGHDNAFDGRHSPFSRHEVPPRCVVILGWHRSLGSLLRALDARLASRSEVFLLSLLEVKRRAEALLFDGIVLDERGASPLLPNLAAVHHVVGTPLCYATLAQLPIHQASCALILGDDAGSKPDDQTDSEVVAITLLLQQVRVEACRVAHASGTPPPPPLTVVAQFLSVNSGRVLKSHPGALRIDPAALQQAAGGVPVHDDVEVIAFQRNRIATAALTAAAHRASTWEAFVSLLRPHLMGQISVLRAAQVFGMSPRSARDAMLGVRASFHDLRTQLLETGQGVLIGWRRGFHRASADGEPAEHELNPPDKAVQLMWEADDELIVLQQSADVSSP</sequence>
<proteinExistence type="predicted"/>
<evidence type="ECO:0000256" key="2">
    <source>
        <dbReference type="SAM" id="Phobius"/>
    </source>
</evidence>
<keyword evidence="5" id="KW-1185">Reference proteome</keyword>
<accession>A0AB34JDS3</accession>
<name>A0AB34JDS3_PRYPA</name>
<dbReference type="PANTHER" id="PTHR31563">
    <property type="entry name" value="ION CHANNEL POLLUX-RELATED"/>
    <property type="match status" value="1"/>
</dbReference>
<keyword evidence="2" id="KW-1133">Transmembrane helix</keyword>
<evidence type="ECO:0000256" key="1">
    <source>
        <dbReference type="SAM" id="MobiDB-lite"/>
    </source>
</evidence>
<evidence type="ECO:0000313" key="5">
    <source>
        <dbReference type="Proteomes" id="UP001515480"/>
    </source>
</evidence>